<dbReference type="AlphaFoldDB" id="A0A3S0K342"/>
<feature type="domain" description="Secretion system C-terminal sorting" evidence="2">
    <location>
        <begin position="572"/>
        <end position="650"/>
    </location>
</feature>
<dbReference type="EMBL" id="RXOF01000013">
    <property type="protein sequence ID" value="RTQ47225.1"/>
    <property type="molecule type" value="Genomic_DNA"/>
</dbReference>
<gene>
    <name evidence="3" type="ORF">EJV47_20240</name>
</gene>
<feature type="signal peptide" evidence="1">
    <location>
        <begin position="1"/>
        <end position="31"/>
    </location>
</feature>
<evidence type="ECO:0000256" key="1">
    <source>
        <dbReference type="SAM" id="SignalP"/>
    </source>
</evidence>
<keyword evidence="1" id="KW-0732">Signal</keyword>
<organism evidence="3 4">
    <name type="scientific">Hymenobacter gummosus</name>
    <dbReference type="NCBI Taxonomy" id="1776032"/>
    <lineage>
        <taxon>Bacteria</taxon>
        <taxon>Pseudomonadati</taxon>
        <taxon>Bacteroidota</taxon>
        <taxon>Cytophagia</taxon>
        <taxon>Cytophagales</taxon>
        <taxon>Hymenobacteraceae</taxon>
        <taxon>Hymenobacter</taxon>
    </lineage>
</organism>
<evidence type="ECO:0000313" key="4">
    <source>
        <dbReference type="Proteomes" id="UP000282184"/>
    </source>
</evidence>
<dbReference type="RefSeq" id="WP_126695023.1">
    <property type="nucleotide sequence ID" value="NZ_RXOF01000013.1"/>
</dbReference>
<dbReference type="OrthoDB" id="617614at2"/>
<evidence type="ECO:0000259" key="2">
    <source>
        <dbReference type="Pfam" id="PF18962"/>
    </source>
</evidence>
<reference evidence="3 4" key="1">
    <citation type="submission" date="2018-12" db="EMBL/GenBank/DDBJ databases">
        <title>Hymenobacter gummosus sp. nov., isolated from a spring.</title>
        <authorList>
            <person name="Nie L."/>
        </authorList>
    </citation>
    <scope>NUCLEOTIDE SEQUENCE [LARGE SCALE GENOMIC DNA]</scope>
    <source>
        <strain evidence="3 4">KCTC 52166</strain>
    </source>
</reference>
<dbReference type="NCBIfam" id="TIGR04183">
    <property type="entry name" value="Por_Secre_tail"/>
    <property type="match status" value="1"/>
</dbReference>
<comment type="caution">
    <text evidence="3">The sequence shown here is derived from an EMBL/GenBank/DDBJ whole genome shotgun (WGS) entry which is preliminary data.</text>
</comment>
<proteinExistence type="predicted"/>
<feature type="chain" id="PRO_5018522270" evidence="1">
    <location>
        <begin position="32"/>
        <end position="651"/>
    </location>
</feature>
<evidence type="ECO:0000313" key="3">
    <source>
        <dbReference type="EMBL" id="RTQ47225.1"/>
    </source>
</evidence>
<sequence length="651" mass="67413">MQKTLPNRLVRASRWLPLVALGLLSLNEAHAQGLNYTPATATNVTGTYTDLGTNGTAITTANNDDANSAATPIGFTFNYNGAAFTNFVLNTNGLIRLGTAAPSAANMFGAFESGQPVGSGVDPIGSTNPADVNLLAPFNFDLEAGTAAGGAEYRVATTGTAPNRVCTIQWKNVRDKASTSAAAQFDSFNFQLKLYETTNNIEFVYGPTVAATTGADGVRFPTVGIKGSGSSTGQTVLANKTSSAAAWSTTVFITGEYAASTHNYRRSAPADLGRTYRFAPAVLPANDIAVNAIYSLGQVSSTYIPAHVVQALVTNNSATTKTNVQVTLTVAGANTVNSPVTIPTLASGASTLVSFPAYPLTTSGVNTLNVSVPNDDVASNNTKTFTQNVSTSRLAYTEDNPATTFAGSISVSLSAPFGGSLAVRFNTLTPTVVNSIKPTFTGAGTAGSTYRIDLVTAGGTGNTPSGTVLYSSPTLTRPTVAATPITSDVSVPNVAVPAGDFFVVFRELTGPLGLAYQSEDPLRPSTFYFQTSATGAWTLVNTTTLRTRIAVELALGPNTAKREELGAGLLNVFPNPAVDGKFTVSLPAIANERTAQVSLLNNLGQQVLTRSVQLNAAGTNAEVNVSSLAKGLYTLRVQAGSQMATKQVVVE</sequence>
<dbReference type="Proteomes" id="UP000282184">
    <property type="component" value="Unassembled WGS sequence"/>
</dbReference>
<protein>
    <submittedName>
        <fullName evidence="3">T9SS type A sorting domain-containing protein</fullName>
    </submittedName>
</protein>
<dbReference type="Pfam" id="PF18962">
    <property type="entry name" value="Por_Secre_tail"/>
    <property type="match status" value="1"/>
</dbReference>
<dbReference type="InterPro" id="IPR026444">
    <property type="entry name" value="Secre_tail"/>
</dbReference>
<name>A0A3S0K342_9BACT</name>
<accession>A0A3S0K342</accession>
<keyword evidence="4" id="KW-1185">Reference proteome</keyword>